<gene>
    <name evidence="2" type="ORF">K8V79_06560</name>
</gene>
<sequence>MMPSKPKALHPFVSPQEVIVKKNLNLENGQAKEYVYVWDAARQHLEPQSLYPRTVLSQYCHEQGGKFSLLHRSRLSLVKENAQRSSLNKNRYVTQGIGAYQCHLSSQTQKNWIVSIEPVSERQQDKKGTRAVRLLTQMFTLNEAHNFYQANKTASKVRKPGNDKAEAKTTVKEVEKADLDKKETDKQENRVSLEQPAVVTRRKVETPQQQQMKLY</sequence>
<evidence type="ECO:0000256" key="1">
    <source>
        <dbReference type="SAM" id="MobiDB-lite"/>
    </source>
</evidence>
<proteinExistence type="predicted"/>
<protein>
    <submittedName>
        <fullName evidence="2">Uncharacterized protein</fullName>
    </submittedName>
</protein>
<feature type="compositionally biased region" description="Basic and acidic residues" evidence="1">
    <location>
        <begin position="160"/>
        <end position="191"/>
    </location>
</feature>
<feature type="compositionally biased region" description="Polar residues" evidence="1">
    <location>
        <begin position="206"/>
        <end position="215"/>
    </location>
</feature>
<dbReference type="Proteomes" id="UP000787156">
    <property type="component" value="Unassembled WGS sequence"/>
</dbReference>
<dbReference type="EMBL" id="DYWX01000069">
    <property type="protein sequence ID" value="HJF27894.1"/>
    <property type="molecule type" value="Genomic_DNA"/>
</dbReference>
<evidence type="ECO:0000313" key="3">
    <source>
        <dbReference type="Proteomes" id="UP000787156"/>
    </source>
</evidence>
<accession>A0A9D2USH1</accession>
<feature type="region of interest" description="Disordered" evidence="1">
    <location>
        <begin position="152"/>
        <end position="215"/>
    </location>
</feature>
<name>A0A9D2USH1_ACILW</name>
<comment type="caution">
    <text evidence="2">The sequence shown here is derived from an EMBL/GenBank/DDBJ whole genome shotgun (WGS) entry which is preliminary data.</text>
</comment>
<evidence type="ECO:0000313" key="2">
    <source>
        <dbReference type="EMBL" id="HJF27894.1"/>
    </source>
</evidence>
<reference evidence="2" key="2">
    <citation type="submission" date="2021-09" db="EMBL/GenBank/DDBJ databases">
        <authorList>
            <person name="Gilroy R."/>
        </authorList>
    </citation>
    <scope>NUCLEOTIDE SEQUENCE</scope>
    <source>
        <strain evidence="2">CHK135-1449</strain>
    </source>
</reference>
<organism evidence="2 3">
    <name type="scientific">Acinetobacter lwoffii</name>
    <dbReference type="NCBI Taxonomy" id="28090"/>
    <lineage>
        <taxon>Bacteria</taxon>
        <taxon>Pseudomonadati</taxon>
        <taxon>Pseudomonadota</taxon>
        <taxon>Gammaproteobacteria</taxon>
        <taxon>Moraxellales</taxon>
        <taxon>Moraxellaceae</taxon>
        <taxon>Acinetobacter</taxon>
    </lineage>
</organism>
<feature type="non-terminal residue" evidence="2">
    <location>
        <position position="215"/>
    </location>
</feature>
<dbReference type="AlphaFoldDB" id="A0A9D2USH1"/>
<reference evidence="2" key="1">
    <citation type="journal article" date="2021" name="PeerJ">
        <title>Extensive microbial diversity within the chicken gut microbiome revealed by metagenomics and culture.</title>
        <authorList>
            <person name="Gilroy R."/>
            <person name="Ravi A."/>
            <person name="Getino M."/>
            <person name="Pursley I."/>
            <person name="Horton D.L."/>
            <person name="Alikhan N.F."/>
            <person name="Baker D."/>
            <person name="Gharbi K."/>
            <person name="Hall N."/>
            <person name="Watson M."/>
            <person name="Adriaenssens E.M."/>
            <person name="Foster-Nyarko E."/>
            <person name="Jarju S."/>
            <person name="Secka A."/>
            <person name="Antonio M."/>
            <person name="Oren A."/>
            <person name="Chaudhuri R.R."/>
            <person name="La Ragione R."/>
            <person name="Hildebrand F."/>
            <person name="Pallen M.J."/>
        </authorList>
    </citation>
    <scope>NUCLEOTIDE SEQUENCE</scope>
    <source>
        <strain evidence="2">CHK135-1449</strain>
    </source>
</reference>